<dbReference type="SUPFAM" id="SSF47413">
    <property type="entry name" value="lambda repressor-like DNA-binding domains"/>
    <property type="match status" value="1"/>
</dbReference>
<sequence>MDFKLATSAEILEQLGSRLREQRLLQGLAQQDLAAMAGVSRGALRNLELNSGASSLETLVRVVQALGLAGELQPLFALQRRSIAELERTRTLRQRAPRRRPV</sequence>
<gene>
    <name evidence="2" type="ORF">NM961_09235</name>
</gene>
<feature type="domain" description="HTH cro/C1-type" evidence="1">
    <location>
        <begin position="19"/>
        <end position="72"/>
    </location>
</feature>
<dbReference type="InterPro" id="IPR010982">
    <property type="entry name" value="Lambda_DNA-bd_dom_sf"/>
</dbReference>
<protein>
    <submittedName>
        <fullName evidence="2">Helix-turn-helix domain-containing protein</fullName>
    </submittedName>
</protein>
<evidence type="ECO:0000313" key="2">
    <source>
        <dbReference type="EMBL" id="MCQ4164890.1"/>
    </source>
</evidence>
<proteinExistence type="predicted"/>
<dbReference type="EMBL" id="JANFQO010000007">
    <property type="protein sequence ID" value="MCQ4164890.1"/>
    <property type="molecule type" value="Genomic_DNA"/>
</dbReference>
<evidence type="ECO:0000259" key="1">
    <source>
        <dbReference type="PROSITE" id="PS50943"/>
    </source>
</evidence>
<dbReference type="RefSeq" id="WP_255913881.1">
    <property type="nucleotide sequence ID" value="NZ_JANFQO010000007.1"/>
</dbReference>
<dbReference type="CDD" id="cd00093">
    <property type="entry name" value="HTH_XRE"/>
    <property type="match status" value="1"/>
</dbReference>
<dbReference type="PROSITE" id="PS50943">
    <property type="entry name" value="HTH_CROC1"/>
    <property type="match status" value="1"/>
</dbReference>
<organism evidence="2 3">
    <name type="scientific">Tahibacter harae</name>
    <dbReference type="NCBI Taxonomy" id="2963937"/>
    <lineage>
        <taxon>Bacteria</taxon>
        <taxon>Pseudomonadati</taxon>
        <taxon>Pseudomonadota</taxon>
        <taxon>Gammaproteobacteria</taxon>
        <taxon>Lysobacterales</taxon>
        <taxon>Rhodanobacteraceae</taxon>
        <taxon>Tahibacter</taxon>
    </lineage>
</organism>
<keyword evidence="3" id="KW-1185">Reference proteome</keyword>
<dbReference type="InterPro" id="IPR001387">
    <property type="entry name" value="Cro/C1-type_HTH"/>
</dbReference>
<dbReference type="Proteomes" id="UP001165498">
    <property type="component" value="Unassembled WGS sequence"/>
</dbReference>
<reference evidence="2" key="1">
    <citation type="submission" date="2022-07" db="EMBL/GenBank/DDBJ databases">
        <title>Tahibacter sp., a new gammaproteobacterium isolated from the silt sample collected at pig farm.</title>
        <authorList>
            <person name="Chen H."/>
        </authorList>
    </citation>
    <scope>NUCLEOTIDE SEQUENCE</scope>
    <source>
        <strain evidence="2">P2K</strain>
    </source>
</reference>
<name>A0ABT1QRJ3_9GAMM</name>
<dbReference type="SMART" id="SM00530">
    <property type="entry name" value="HTH_XRE"/>
    <property type="match status" value="1"/>
</dbReference>
<dbReference type="Gene3D" id="1.10.260.40">
    <property type="entry name" value="lambda repressor-like DNA-binding domains"/>
    <property type="match status" value="1"/>
</dbReference>
<dbReference type="Pfam" id="PF01381">
    <property type="entry name" value="HTH_3"/>
    <property type="match status" value="1"/>
</dbReference>
<comment type="caution">
    <text evidence="2">The sequence shown here is derived from an EMBL/GenBank/DDBJ whole genome shotgun (WGS) entry which is preliminary data.</text>
</comment>
<evidence type="ECO:0000313" key="3">
    <source>
        <dbReference type="Proteomes" id="UP001165498"/>
    </source>
</evidence>
<accession>A0ABT1QRJ3</accession>